<evidence type="ECO:0000313" key="2">
    <source>
        <dbReference type="EMBL" id="GCL61902.1"/>
    </source>
</evidence>
<evidence type="ECO:0000259" key="1">
    <source>
        <dbReference type="Pfam" id="PF18899"/>
    </source>
</evidence>
<dbReference type="InterPro" id="IPR025629">
    <property type="entry name" value="DUF4287"/>
</dbReference>
<accession>A0A480APA3</accession>
<gene>
    <name evidence="2" type="ORF">AQPW35_09830</name>
</gene>
<dbReference type="AlphaFoldDB" id="A0A480APA3"/>
<dbReference type="EMBL" id="BJCL01000002">
    <property type="protein sequence ID" value="GCL61902.1"/>
    <property type="molecule type" value="Genomic_DNA"/>
</dbReference>
<protein>
    <recommendedName>
        <fullName evidence="1">DUF5655 domain-containing protein</fullName>
    </recommendedName>
</protein>
<comment type="caution">
    <text evidence="2">The sequence shown here is derived from an EMBL/GenBank/DDBJ whole genome shotgun (WGS) entry which is preliminary data.</text>
</comment>
<dbReference type="Pfam" id="PF14117">
    <property type="entry name" value="DUF4287"/>
    <property type="match status" value="1"/>
</dbReference>
<feature type="domain" description="DUF5655" evidence="1">
    <location>
        <begin position="88"/>
        <end position="192"/>
    </location>
</feature>
<dbReference type="RefSeq" id="WP_137731664.1">
    <property type="nucleotide sequence ID" value="NZ_BJCL01000002.1"/>
</dbReference>
<evidence type="ECO:0000313" key="3">
    <source>
        <dbReference type="Proteomes" id="UP000301751"/>
    </source>
</evidence>
<dbReference type="OrthoDB" id="9809825at2"/>
<organism evidence="2 3">
    <name type="scientific">Pseudaquabacterium pictum</name>
    <dbReference type="NCBI Taxonomy" id="2315236"/>
    <lineage>
        <taxon>Bacteria</taxon>
        <taxon>Pseudomonadati</taxon>
        <taxon>Pseudomonadota</taxon>
        <taxon>Betaproteobacteria</taxon>
        <taxon>Burkholderiales</taxon>
        <taxon>Sphaerotilaceae</taxon>
        <taxon>Pseudaquabacterium</taxon>
    </lineage>
</organism>
<dbReference type="Proteomes" id="UP000301751">
    <property type="component" value="Unassembled WGS sequence"/>
</dbReference>
<proteinExistence type="predicted"/>
<sequence>MADPAAATITQLKNIQSRTGKSIAELQDAVVAIGAAKHGERRSWLMEHFKLGYGDANAVALFIGKPLPDLAGGAPANAPPAAADDPLDAIYSGAKSALRPLHDAVMARVRDFGPFEEAPKKACVSLRRKKQFAMIGPATRDSVEIGLNAKDLPAHPRLKLQPPGGMCQATTRLTQASDIDAALAVWLRQAYDAAG</sequence>
<dbReference type="Pfam" id="PF18899">
    <property type="entry name" value="DUF5655"/>
    <property type="match status" value="1"/>
</dbReference>
<dbReference type="InterPro" id="IPR043714">
    <property type="entry name" value="DUF5655"/>
</dbReference>
<reference evidence="3" key="1">
    <citation type="submission" date="2019-03" db="EMBL/GenBank/DDBJ databases">
        <title>Aquabacterium pictum sp.nov., the first bacteriochlorophyll a-containing freshwater bacterium in the genus Aquabacterium of the class Betaproteobacteria.</title>
        <authorList>
            <person name="Hirose S."/>
            <person name="Tank M."/>
            <person name="Hara E."/>
            <person name="Tamaki H."/>
            <person name="Takaichi S."/>
            <person name="Haruta S."/>
            <person name="Hanada S."/>
        </authorList>
    </citation>
    <scope>NUCLEOTIDE SEQUENCE [LARGE SCALE GENOMIC DNA]</scope>
    <source>
        <strain evidence="3">W35</strain>
    </source>
</reference>
<name>A0A480APA3_9BURK</name>
<keyword evidence="3" id="KW-1185">Reference proteome</keyword>